<proteinExistence type="predicted"/>
<dbReference type="AlphaFoldDB" id="G8RKD0"/>
<dbReference type="PATRIC" id="fig|710685.3.peg.2982"/>
<dbReference type="Proteomes" id="UP000005442">
    <property type="component" value="Chromosome"/>
</dbReference>
<reference evidence="1 2" key="1">
    <citation type="submission" date="2011-12" db="EMBL/GenBank/DDBJ databases">
        <title>Complete sequence of Mycobacterium rhodesiae NBB3.</title>
        <authorList>
            <consortium name="US DOE Joint Genome Institute"/>
            <person name="Lucas S."/>
            <person name="Han J."/>
            <person name="Lapidus A."/>
            <person name="Cheng J.-F."/>
            <person name="Goodwin L."/>
            <person name="Pitluck S."/>
            <person name="Peters L."/>
            <person name="Mikhailova N."/>
            <person name="Gu W."/>
            <person name="Detter J.C."/>
            <person name="Han C."/>
            <person name="Tapia R."/>
            <person name="Land M."/>
            <person name="Hauser L."/>
            <person name="Kyrpides N."/>
            <person name="Ivanova N."/>
            <person name="Pagani I."/>
            <person name="Mattes T."/>
            <person name="Holmes A."/>
            <person name="Rutledge P."/>
            <person name="Paulsen I."/>
            <person name="Coleman N."/>
            <person name="Woyke T."/>
        </authorList>
    </citation>
    <scope>NUCLEOTIDE SEQUENCE [LARGE SCALE GENOMIC DNA]</scope>
    <source>
        <strain evidence="1 2">NBB3</strain>
    </source>
</reference>
<organism evidence="1 2">
    <name type="scientific">Mycolicibacterium rhodesiae (strain NBB3)</name>
    <name type="common">Mycobacterium rhodesiae</name>
    <dbReference type="NCBI Taxonomy" id="710685"/>
    <lineage>
        <taxon>Bacteria</taxon>
        <taxon>Bacillati</taxon>
        <taxon>Actinomycetota</taxon>
        <taxon>Actinomycetes</taxon>
        <taxon>Mycobacteriales</taxon>
        <taxon>Mycobacteriaceae</taxon>
        <taxon>Mycolicibacterium</taxon>
    </lineage>
</organism>
<dbReference type="EMBL" id="CP003169">
    <property type="protein sequence ID" value="AEV73532.1"/>
    <property type="molecule type" value="Genomic_DNA"/>
</dbReference>
<evidence type="ECO:0000313" key="1">
    <source>
        <dbReference type="EMBL" id="AEV73532.1"/>
    </source>
</evidence>
<dbReference type="OrthoDB" id="9840220at2"/>
<sequence>MDARNLDDGFDSIRKRIEATGRPVAGGDTGEHGQPLSVGDWWPLVDQFANSPNGEPIWNVATTDLPTTPDCGAI</sequence>
<name>G8RKD0_MYCRN</name>
<keyword evidence="2" id="KW-1185">Reference proteome</keyword>
<protein>
    <submittedName>
        <fullName evidence="1">Uncharacterized protein</fullName>
    </submittedName>
</protein>
<dbReference type="KEGG" id="mrh:MycrhN_2985"/>
<evidence type="ECO:0000313" key="2">
    <source>
        <dbReference type="Proteomes" id="UP000005442"/>
    </source>
</evidence>
<dbReference type="HOGENOM" id="CLU_2700825_0_0_11"/>
<accession>G8RKD0</accession>
<dbReference type="STRING" id="710685.MycrhN_2985"/>
<gene>
    <name evidence="1" type="ordered locus">MycrhN_2985</name>
</gene>